<dbReference type="AlphaFoldDB" id="A0A2H0N656"/>
<dbReference type="Gene3D" id="3.10.580.10">
    <property type="entry name" value="CBS-domain"/>
    <property type="match status" value="1"/>
</dbReference>
<dbReference type="InterPro" id="IPR046342">
    <property type="entry name" value="CBS_dom_sf"/>
</dbReference>
<dbReference type="InterPro" id="IPR000644">
    <property type="entry name" value="CBS_dom"/>
</dbReference>
<proteinExistence type="predicted"/>
<name>A0A2H0N656_9BACT</name>
<evidence type="ECO:0000313" key="5">
    <source>
        <dbReference type="Proteomes" id="UP000229600"/>
    </source>
</evidence>
<dbReference type="SMART" id="SM00116">
    <property type="entry name" value="CBS"/>
    <property type="match status" value="2"/>
</dbReference>
<accession>A0A2H0N656</accession>
<dbReference type="Pfam" id="PF00571">
    <property type="entry name" value="CBS"/>
    <property type="match status" value="2"/>
</dbReference>
<evidence type="ECO:0000313" key="4">
    <source>
        <dbReference type="EMBL" id="PIR04390.1"/>
    </source>
</evidence>
<evidence type="ECO:0000256" key="1">
    <source>
        <dbReference type="ARBA" id="ARBA00023122"/>
    </source>
</evidence>
<gene>
    <name evidence="4" type="ORF">COV59_00905</name>
</gene>
<dbReference type="PROSITE" id="PS51371">
    <property type="entry name" value="CBS"/>
    <property type="match status" value="1"/>
</dbReference>
<dbReference type="Proteomes" id="UP000229600">
    <property type="component" value="Unassembled WGS sequence"/>
</dbReference>
<feature type="domain" description="CBS" evidence="3">
    <location>
        <begin position="9"/>
        <end position="66"/>
    </location>
</feature>
<dbReference type="InterPro" id="IPR051257">
    <property type="entry name" value="Diverse_CBS-Domain"/>
</dbReference>
<dbReference type="EMBL" id="PCWN01000003">
    <property type="protein sequence ID" value="PIR04390.1"/>
    <property type="molecule type" value="Genomic_DNA"/>
</dbReference>
<protein>
    <recommendedName>
        <fullName evidence="3">CBS domain-containing protein</fullName>
    </recommendedName>
</protein>
<evidence type="ECO:0000259" key="3">
    <source>
        <dbReference type="PROSITE" id="PS51371"/>
    </source>
</evidence>
<keyword evidence="1 2" id="KW-0129">CBS domain</keyword>
<dbReference type="PANTHER" id="PTHR43080:SF2">
    <property type="entry name" value="CBS DOMAIN-CONTAINING PROTEIN"/>
    <property type="match status" value="1"/>
</dbReference>
<comment type="caution">
    <text evidence="4">The sequence shown here is derived from an EMBL/GenBank/DDBJ whole genome shotgun (WGS) entry which is preliminary data.</text>
</comment>
<evidence type="ECO:0000256" key="2">
    <source>
        <dbReference type="PROSITE-ProRule" id="PRU00703"/>
    </source>
</evidence>
<organism evidence="4 5">
    <name type="scientific">Candidatus Magasanikbacteria bacterium CG11_big_fil_rev_8_21_14_0_20_39_34</name>
    <dbReference type="NCBI Taxonomy" id="1974653"/>
    <lineage>
        <taxon>Bacteria</taxon>
        <taxon>Candidatus Magasanikiibacteriota</taxon>
    </lineage>
</organism>
<reference evidence="4 5" key="1">
    <citation type="submission" date="2017-09" db="EMBL/GenBank/DDBJ databases">
        <title>Depth-based differentiation of microbial function through sediment-hosted aquifers and enrichment of novel symbionts in the deep terrestrial subsurface.</title>
        <authorList>
            <person name="Probst A.J."/>
            <person name="Ladd B."/>
            <person name="Jarett J.K."/>
            <person name="Geller-Mcgrath D.E."/>
            <person name="Sieber C.M."/>
            <person name="Emerson J.B."/>
            <person name="Anantharaman K."/>
            <person name="Thomas B.C."/>
            <person name="Malmstrom R."/>
            <person name="Stieglmeier M."/>
            <person name="Klingl A."/>
            <person name="Woyke T."/>
            <person name="Ryan C.M."/>
            <person name="Banfield J.F."/>
        </authorList>
    </citation>
    <scope>NUCLEOTIDE SEQUENCE [LARGE SCALE GENOMIC DNA]</scope>
    <source>
        <strain evidence="4">CG11_big_fil_rev_8_21_14_0_20_39_34</strain>
    </source>
</reference>
<sequence>MEYIVKDYMQKKVVTVHPDNTVEEVIHVMIGKKTNGVVVLDEQNKVVGILSSWDMIKHIVPDYLEEDGHLASFEASDVFAKRVHAVRDDKISNFMTKKVKTVKEDCSLMVAITLLSEFHIRQLPVVDDEYVNRTDIKKAVEDVLKGKKTK</sequence>
<dbReference type="SUPFAM" id="SSF54631">
    <property type="entry name" value="CBS-domain pair"/>
    <property type="match status" value="1"/>
</dbReference>
<dbReference type="PANTHER" id="PTHR43080">
    <property type="entry name" value="CBS DOMAIN-CONTAINING PROTEIN CBSX3, MITOCHONDRIAL"/>
    <property type="match status" value="1"/>
</dbReference>